<gene>
    <name evidence="12" type="ORF">NLJ89_g9754</name>
</gene>
<dbReference type="InterPro" id="IPR005629">
    <property type="entry name" value="Skn1/Kre6/Sbg1"/>
</dbReference>
<evidence type="ECO:0000256" key="4">
    <source>
        <dbReference type="ARBA" id="ARBA00022968"/>
    </source>
</evidence>
<keyword evidence="8" id="KW-0961">Cell wall biogenesis/degradation</keyword>
<dbReference type="Pfam" id="PF03935">
    <property type="entry name" value="SKN1_KRE6_Sbg1"/>
    <property type="match status" value="1"/>
</dbReference>
<dbReference type="Proteomes" id="UP001148786">
    <property type="component" value="Unassembled WGS sequence"/>
</dbReference>
<dbReference type="Gene3D" id="2.60.120.200">
    <property type="match status" value="2"/>
</dbReference>
<evidence type="ECO:0000256" key="8">
    <source>
        <dbReference type="ARBA" id="ARBA00023316"/>
    </source>
</evidence>
<comment type="subcellular location">
    <subcellularLocation>
        <location evidence="1">Membrane</location>
        <topology evidence="1">Single-pass type II membrane protein</topology>
    </subcellularLocation>
</comment>
<dbReference type="FunFam" id="2.60.120.200:FF:000135">
    <property type="entry name" value="Related to KRE6-glucan synthase subunit"/>
    <property type="match status" value="1"/>
</dbReference>
<comment type="caution">
    <text evidence="12">The sequence shown here is derived from an EMBL/GenBank/DDBJ whole genome shotgun (WGS) entry which is preliminary data.</text>
</comment>
<accession>A0A9W8JS36</accession>
<evidence type="ECO:0000313" key="12">
    <source>
        <dbReference type="EMBL" id="KAJ3500530.1"/>
    </source>
</evidence>
<evidence type="ECO:0000256" key="2">
    <source>
        <dbReference type="ARBA" id="ARBA00010962"/>
    </source>
</evidence>
<reference evidence="12" key="1">
    <citation type="submission" date="2022-07" db="EMBL/GenBank/DDBJ databases">
        <title>Genome Sequence of Agrocybe chaxingu.</title>
        <authorList>
            <person name="Buettner E."/>
        </authorList>
    </citation>
    <scope>NUCLEOTIDE SEQUENCE</scope>
    <source>
        <strain evidence="12">MP-N11</strain>
    </source>
</reference>
<feature type="compositionally biased region" description="Polar residues" evidence="9">
    <location>
        <begin position="18"/>
        <end position="27"/>
    </location>
</feature>
<feature type="transmembrane region" description="Helical" evidence="10">
    <location>
        <begin position="124"/>
        <end position="144"/>
    </location>
</feature>
<dbReference type="GO" id="GO:0031505">
    <property type="term" value="P:fungal-type cell wall organization"/>
    <property type="evidence" value="ECO:0007669"/>
    <property type="project" value="TreeGrafter"/>
</dbReference>
<keyword evidence="6 10" id="KW-0472">Membrane</keyword>
<sequence length="610" mass="66021">MSFFGPNAQRRQYLRPATSPSSANLLQPSALVPGAYPGKRTPSQGSLAPLADSRYGSLHSSKHGSLVSSVSDKFSLSPDPTAWGSNLSPDFVESDDYLHNPDPRRDRSNDHGANIFSYRGLTNLGCLILLCVGLLALFAGYPLISHFTATRPSTLGGFNIGGINASGQIPTMAGNWGLIDADTPQSVYVKPSYHDPTVEMQLVFSDEFNTDGRTFYPGDDPYWEAVDLHYWATNNLEWYDPAAITTNNGALEITLSQKATHGLNYQGGMMTTWNKFCFTGGLIESAVTLPGSNNVVGLWPAIWSMGNLGRAGYGASLEGMWPYTYDACDVGTAPNQTLNGLPIAATVNGDPGNGGILSYLPGQKLSRCTCKGESHPGPVHSDGTYVGRAAPEIDIFEAQISGTPLTGQVSQSSQWAPFNAGYDWFNTSANLIIPDPTVSVLNEYKGGVFQQATSVVSETDQNCYELTGTGCFSVYGFEYTPGFDGAYISWISNDKLAWTLNAGGMAADPKVNISARPIPQEPMYILANLGMSNNFGDVDLEHLTFPATMRVDYIRVYQPRSAINIGCDPKSFPTAAYIEQYIEAYTNPNLTTWVDDYKQPFPKSSFLGQC</sequence>
<dbReference type="InterPro" id="IPR013320">
    <property type="entry name" value="ConA-like_dom_sf"/>
</dbReference>
<feature type="domain" description="GH16" evidence="11">
    <location>
        <begin position="191"/>
        <end position="562"/>
    </location>
</feature>
<comment type="similarity">
    <text evidence="2">Belongs to the SKN1/KRE6 family.</text>
</comment>
<evidence type="ECO:0000256" key="10">
    <source>
        <dbReference type="SAM" id="Phobius"/>
    </source>
</evidence>
<evidence type="ECO:0000256" key="9">
    <source>
        <dbReference type="SAM" id="MobiDB-lite"/>
    </source>
</evidence>
<dbReference type="PANTHER" id="PTHR31361:SF1">
    <property type="entry name" value="BETA-GLUCAN SYNTHESIS-ASSOCIATED PROTEIN KRE6-RELATED"/>
    <property type="match status" value="1"/>
</dbReference>
<evidence type="ECO:0000313" key="13">
    <source>
        <dbReference type="Proteomes" id="UP001148786"/>
    </source>
</evidence>
<dbReference type="InterPro" id="IPR000757">
    <property type="entry name" value="Beta-glucanase-like"/>
</dbReference>
<dbReference type="OrthoDB" id="412647at2759"/>
<dbReference type="GO" id="GO:0005789">
    <property type="term" value="C:endoplasmic reticulum membrane"/>
    <property type="evidence" value="ECO:0007669"/>
    <property type="project" value="TreeGrafter"/>
</dbReference>
<dbReference type="PROSITE" id="PS51762">
    <property type="entry name" value="GH16_2"/>
    <property type="match status" value="1"/>
</dbReference>
<keyword evidence="3 10" id="KW-0812">Transmembrane</keyword>
<organism evidence="12 13">
    <name type="scientific">Agrocybe chaxingu</name>
    <dbReference type="NCBI Taxonomy" id="84603"/>
    <lineage>
        <taxon>Eukaryota</taxon>
        <taxon>Fungi</taxon>
        <taxon>Dikarya</taxon>
        <taxon>Basidiomycota</taxon>
        <taxon>Agaricomycotina</taxon>
        <taxon>Agaricomycetes</taxon>
        <taxon>Agaricomycetidae</taxon>
        <taxon>Agaricales</taxon>
        <taxon>Agaricineae</taxon>
        <taxon>Strophariaceae</taxon>
        <taxon>Agrocybe</taxon>
    </lineage>
</organism>
<dbReference type="GO" id="GO:0006078">
    <property type="term" value="P:(1-&gt;6)-beta-D-glucan biosynthetic process"/>
    <property type="evidence" value="ECO:0007669"/>
    <property type="project" value="TreeGrafter"/>
</dbReference>
<dbReference type="GO" id="GO:0005886">
    <property type="term" value="C:plasma membrane"/>
    <property type="evidence" value="ECO:0007669"/>
    <property type="project" value="TreeGrafter"/>
</dbReference>
<evidence type="ECO:0000256" key="7">
    <source>
        <dbReference type="ARBA" id="ARBA00023180"/>
    </source>
</evidence>
<name>A0A9W8JS36_9AGAR</name>
<evidence type="ECO:0000259" key="11">
    <source>
        <dbReference type="PROSITE" id="PS51762"/>
    </source>
</evidence>
<evidence type="ECO:0000256" key="3">
    <source>
        <dbReference type="ARBA" id="ARBA00022692"/>
    </source>
</evidence>
<keyword evidence="7" id="KW-0325">Glycoprotein</keyword>
<evidence type="ECO:0000256" key="1">
    <source>
        <dbReference type="ARBA" id="ARBA00004606"/>
    </source>
</evidence>
<dbReference type="PANTHER" id="PTHR31361">
    <property type="entry name" value="BETA-GLUCAN SYNTHESIS-ASSOCIATED PROTEIN KRE6-RELATED"/>
    <property type="match status" value="1"/>
</dbReference>
<proteinExistence type="inferred from homology"/>
<dbReference type="EMBL" id="JANKHO010001588">
    <property type="protein sequence ID" value="KAJ3500530.1"/>
    <property type="molecule type" value="Genomic_DNA"/>
</dbReference>
<dbReference type="CDD" id="cd02180">
    <property type="entry name" value="GH16_fungal_KRE6_glucanase"/>
    <property type="match status" value="1"/>
</dbReference>
<dbReference type="AlphaFoldDB" id="A0A9W8JS36"/>
<protein>
    <recommendedName>
        <fullName evidence="11">GH16 domain-containing protein</fullName>
    </recommendedName>
</protein>
<keyword evidence="5 10" id="KW-1133">Transmembrane helix</keyword>
<evidence type="ECO:0000256" key="5">
    <source>
        <dbReference type="ARBA" id="ARBA00022989"/>
    </source>
</evidence>
<dbReference type="SUPFAM" id="SSF49899">
    <property type="entry name" value="Concanavalin A-like lectins/glucanases"/>
    <property type="match status" value="1"/>
</dbReference>
<dbReference type="GO" id="GO:0015926">
    <property type="term" value="F:glucosidase activity"/>
    <property type="evidence" value="ECO:0007669"/>
    <property type="project" value="TreeGrafter"/>
</dbReference>
<keyword evidence="4" id="KW-0735">Signal-anchor</keyword>
<keyword evidence="13" id="KW-1185">Reference proteome</keyword>
<evidence type="ECO:0000256" key="6">
    <source>
        <dbReference type="ARBA" id="ARBA00023136"/>
    </source>
</evidence>
<feature type="region of interest" description="Disordered" evidence="9">
    <location>
        <begin position="1"/>
        <end position="51"/>
    </location>
</feature>
<dbReference type="FunFam" id="2.60.120.200:FF:000259">
    <property type="entry name" value="Chromosome 9, whole genome shotgun sequence"/>
    <property type="match status" value="1"/>
</dbReference>